<dbReference type="EMBL" id="JAPVES010000025">
    <property type="protein sequence ID" value="MCZ3371653.1"/>
    <property type="molecule type" value="Genomic_DNA"/>
</dbReference>
<evidence type="ECO:0000313" key="2">
    <source>
        <dbReference type="EMBL" id="MCZ3366119.1"/>
    </source>
</evidence>
<comment type="caution">
    <text evidence="2">The sequence shown here is derived from an EMBL/GenBank/DDBJ whole genome shotgun (WGS) entry which is preliminary data.</text>
</comment>
<dbReference type="InterPro" id="IPR036388">
    <property type="entry name" value="WH-like_DNA-bd_sf"/>
</dbReference>
<keyword evidence="4" id="KW-1185">Reference proteome</keyword>
<dbReference type="Proteomes" id="UP001074446">
    <property type="component" value="Unassembled WGS sequence"/>
</dbReference>
<dbReference type="SUPFAM" id="SSF46785">
    <property type="entry name" value="Winged helix' DNA-binding domain"/>
    <property type="match status" value="1"/>
</dbReference>
<dbReference type="InterPro" id="IPR013561">
    <property type="entry name" value="FilR1_middle_dom"/>
</dbReference>
<evidence type="ECO:0000313" key="3">
    <source>
        <dbReference type="EMBL" id="MCZ3371653.1"/>
    </source>
</evidence>
<dbReference type="AlphaFoldDB" id="A0A9E5DKZ3"/>
<dbReference type="RefSeq" id="WP_048081798.1">
    <property type="nucleotide sequence ID" value="NZ_JAPVER010000020.1"/>
</dbReference>
<protein>
    <submittedName>
        <fullName evidence="2">DUF1724 domain-containing protein</fullName>
    </submittedName>
</protein>
<dbReference type="InterPro" id="IPR036390">
    <property type="entry name" value="WH_DNA-bd_sf"/>
</dbReference>
<gene>
    <name evidence="3" type="ORF">O3H35_03315</name>
    <name evidence="2" type="ORF">O3H54_09530</name>
</gene>
<evidence type="ECO:0000313" key="4">
    <source>
        <dbReference type="Proteomes" id="UP001068021"/>
    </source>
</evidence>
<evidence type="ECO:0000259" key="1">
    <source>
        <dbReference type="Pfam" id="PF08350"/>
    </source>
</evidence>
<dbReference type="Gene3D" id="1.10.10.10">
    <property type="entry name" value="Winged helix-like DNA-binding domain superfamily/Winged helix DNA-binding domain"/>
    <property type="match status" value="1"/>
</dbReference>
<dbReference type="PIRSF" id="PIRSF006692">
    <property type="entry name" value="TF_HTH_AF0396_prd"/>
    <property type="match status" value="1"/>
</dbReference>
<dbReference type="InterPro" id="IPR016490">
    <property type="entry name" value="Tscrpt_reg_HTH_AF0396-typ3"/>
</dbReference>
<organism evidence="2 4">
    <name type="scientific">Methanobacterium veterum</name>
    <dbReference type="NCBI Taxonomy" id="408577"/>
    <lineage>
        <taxon>Archaea</taxon>
        <taxon>Methanobacteriati</taxon>
        <taxon>Methanobacteriota</taxon>
        <taxon>Methanomada group</taxon>
        <taxon>Methanobacteria</taxon>
        <taxon>Methanobacteriales</taxon>
        <taxon>Methanobacteriaceae</taxon>
        <taxon>Methanobacterium</taxon>
    </lineage>
</organism>
<accession>A0A9E5DKZ3</accession>
<name>A0A9E5DKZ3_9EURY</name>
<dbReference type="EMBL" id="JAPVER010000020">
    <property type="protein sequence ID" value="MCZ3366119.1"/>
    <property type="molecule type" value="Genomic_DNA"/>
</dbReference>
<sequence>MNSKGIYEQYDKAADLLKFLTSSNVRTSILLSLNESSKNLTGLKQDLNLESSTIIHSTSKLEKRDLIFKNGENYSLSQIGKIFTIKLVNLIKTMDSIKNHEKLWLNHEIDGIPKDLITNLGDLRKSSLIEADSMDIHKPHTNFIQLLEYVKKMKGVSPVYHPDFPEIIKILVSNGTYVQLIVTNPILRILNRGVLTEVYSKKNFELYVTNEHVKEAFTVADDFFSLGLFIVNGIYDYSIDLVSDDKNAIAWGEKLFEYYLKRSKKVN</sequence>
<reference evidence="2" key="1">
    <citation type="submission" date="2022-12" db="EMBL/GenBank/DDBJ databases">
        <title>Reclassification of two methanogenic archaea species isolated from the Kolyma lowland permafrost.</title>
        <authorList>
            <person name="Trubitsyn V.E."/>
            <person name="Rivkina E.M."/>
            <person name="Shcherbakova V.A."/>
        </authorList>
    </citation>
    <scope>NUCLEOTIDE SEQUENCE</scope>
    <source>
        <strain evidence="2">M2</strain>
        <strain evidence="3">MK4</strain>
    </source>
</reference>
<dbReference type="Proteomes" id="UP001068021">
    <property type="component" value="Unassembled WGS sequence"/>
</dbReference>
<dbReference type="Pfam" id="PF08350">
    <property type="entry name" value="FilR1_middle"/>
    <property type="match status" value="1"/>
</dbReference>
<feature type="domain" description="Methanogenesis regulatory protein FilR1 middle" evidence="1">
    <location>
        <begin position="136"/>
        <end position="262"/>
    </location>
</feature>
<proteinExistence type="predicted"/>